<name>A0AAP0R311_9ROSI</name>
<comment type="caution">
    <text evidence="2">The sequence shown here is derived from an EMBL/GenBank/DDBJ whole genome shotgun (WGS) entry which is preliminary data.</text>
</comment>
<reference evidence="2 3" key="1">
    <citation type="submission" date="2024-05" db="EMBL/GenBank/DDBJ databases">
        <title>Haplotype-resolved chromosome-level genome assembly of Huyou (Citrus changshanensis).</title>
        <authorList>
            <person name="Miao C."/>
            <person name="Chen W."/>
            <person name="Wu Y."/>
            <person name="Wang L."/>
            <person name="Zhao S."/>
            <person name="Grierson D."/>
            <person name="Xu C."/>
            <person name="Chen K."/>
        </authorList>
    </citation>
    <scope>NUCLEOTIDE SEQUENCE [LARGE SCALE GENOMIC DNA]</scope>
    <source>
        <strain evidence="2">01-14</strain>
        <tissue evidence="2">Leaf</tissue>
    </source>
</reference>
<dbReference type="AlphaFoldDB" id="A0AAP0R311"/>
<dbReference type="EMBL" id="JBCGBO010000001">
    <property type="protein sequence ID" value="KAK9229141.1"/>
    <property type="molecule type" value="Genomic_DNA"/>
</dbReference>
<gene>
    <name evidence="2" type="ORF">WN944_022098</name>
</gene>
<evidence type="ECO:0000256" key="1">
    <source>
        <dbReference type="SAM" id="MobiDB-lite"/>
    </source>
</evidence>
<protein>
    <submittedName>
        <fullName evidence="2">Uncharacterized protein</fullName>
    </submittedName>
</protein>
<organism evidence="2 3">
    <name type="scientific">Citrus x changshan-huyou</name>
    <dbReference type="NCBI Taxonomy" id="2935761"/>
    <lineage>
        <taxon>Eukaryota</taxon>
        <taxon>Viridiplantae</taxon>
        <taxon>Streptophyta</taxon>
        <taxon>Embryophyta</taxon>
        <taxon>Tracheophyta</taxon>
        <taxon>Spermatophyta</taxon>
        <taxon>Magnoliopsida</taxon>
        <taxon>eudicotyledons</taxon>
        <taxon>Gunneridae</taxon>
        <taxon>Pentapetalae</taxon>
        <taxon>rosids</taxon>
        <taxon>malvids</taxon>
        <taxon>Sapindales</taxon>
        <taxon>Rutaceae</taxon>
        <taxon>Aurantioideae</taxon>
        <taxon>Citrus</taxon>
    </lineage>
</organism>
<proteinExistence type="predicted"/>
<feature type="region of interest" description="Disordered" evidence="1">
    <location>
        <begin position="118"/>
        <end position="165"/>
    </location>
</feature>
<evidence type="ECO:0000313" key="2">
    <source>
        <dbReference type="EMBL" id="KAK9229141.1"/>
    </source>
</evidence>
<sequence length="165" mass="18613">MGVFLDKYLFFGVYHGQIPDKIQFELRSFRRAKSCGLEARESETEVLHHQLSFSSAVRGYLAGAALKRVQHLQKLKYAAESGEHTELLLPVPTQLEQILALAKMLSWIRILLREGKLKKSSGPCSSATHERETRGSPQQALPSYPRKRPKARAVVQHMGDAQCSR</sequence>
<keyword evidence="3" id="KW-1185">Reference proteome</keyword>
<accession>A0AAP0R311</accession>
<evidence type="ECO:0000313" key="3">
    <source>
        <dbReference type="Proteomes" id="UP001428341"/>
    </source>
</evidence>
<dbReference type="Proteomes" id="UP001428341">
    <property type="component" value="Unassembled WGS sequence"/>
</dbReference>